<evidence type="ECO:0000256" key="1">
    <source>
        <dbReference type="ARBA" id="ARBA00004167"/>
    </source>
</evidence>
<evidence type="ECO:0000313" key="8">
    <source>
        <dbReference type="Proteomes" id="UP001279734"/>
    </source>
</evidence>
<dbReference type="GO" id="GO:0005886">
    <property type="term" value="C:plasma membrane"/>
    <property type="evidence" value="ECO:0007669"/>
    <property type="project" value="TreeGrafter"/>
</dbReference>
<comment type="subcellular location">
    <subcellularLocation>
        <location evidence="1">Membrane</location>
        <topology evidence="1">Single-pass membrane protein</topology>
    </subcellularLocation>
</comment>
<evidence type="ECO:0000256" key="2">
    <source>
        <dbReference type="ARBA" id="ARBA00022692"/>
    </source>
</evidence>
<proteinExistence type="predicted"/>
<keyword evidence="4 5" id="KW-0472">Membrane</keyword>
<sequence>MAEPAVKQILKKPPGYRDPNSLSSDQTRLPVRKPVLPPSYYYDKETKRRKRCRMCCCCFFTLLIAFLIFLGVAGGVIYLWFMPKLPVFRVRSVELDQFNISSKEDATYLDSETTTRLEVKNPNEKMTIYYGQTTVTLTADGETDLGSASLPGFAQGRKNVTVLKFTTRAENQVIDDSGGKMLGARVKSQAVRIDVEAKTKVGVGVGSLKIGMLGLNVLCGAVSLKQLNNGDPPKCTINTLLWINIH</sequence>
<dbReference type="PANTHER" id="PTHR31234:SF35">
    <property type="entry name" value="LATE EMBRYOGENESIS ABUNDANT (LEA) HYDROXYPROLINE-RICH GLYCOPROTEIN FAMILY"/>
    <property type="match status" value="1"/>
</dbReference>
<accession>A0AAD3P7M5</accession>
<comment type="caution">
    <text evidence="7">The sequence shown here is derived from an EMBL/GenBank/DDBJ whole genome shotgun (WGS) entry which is preliminary data.</text>
</comment>
<keyword evidence="3 5" id="KW-1133">Transmembrane helix</keyword>
<keyword evidence="2 5" id="KW-0812">Transmembrane</keyword>
<dbReference type="Pfam" id="PF03168">
    <property type="entry name" value="LEA_2"/>
    <property type="match status" value="1"/>
</dbReference>
<dbReference type="PANTHER" id="PTHR31234">
    <property type="entry name" value="LATE EMBRYOGENESIS ABUNDANT (LEA) HYDROXYPROLINE-RICH GLYCOPROTEIN FAMILY"/>
    <property type="match status" value="1"/>
</dbReference>
<feature type="transmembrane region" description="Helical" evidence="5">
    <location>
        <begin position="54"/>
        <end position="81"/>
    </location>
</feature>
<evidence type="ECO:0000256" key="5">
    <source>
        <dbReference type="SAM" id="Phobius"/>
    </source>
</evidence>
<feature type="domain" description="Late embryogenesis abundant protein LEA-2 subgroup" evidence="6">
    <location>
        <begin position="117"/>
        <end position="210"/>
    </location>
</feature>
<keyword evidence="8" id="KW-1185">Reference proteome</keyword>
<reference evidence="7" key="1">
    <citation type="submission" date="2023-05" db="EMBL/GenBank/DDBJ databases">
        <title>Nepenthes gracilis genome sequencing.</title>
        <authorList>
            <person name="Fukushima K."/>
        </authorList>
    </citation>
    <scope>NUCLEOTIDE SEQUENCE</scope>
    <source>
        <strain evidence="7">SING2019-196</strain>
    </source>
</reference>
<dbReference type="GO" id="GO:0098542">
    <property type="term" value="P:defense response to other organism"/>
    <property type="evidence" value="ECO:0007669"/>
    <property type="project" value="InterPro"/>
</dbReference>
<dbReference type="InterPro" id="IPR044839">
    <property type="entry name" value="NDR1-like"/>
</dbReference>
<name>A0AAD3P7M5_NEPGR</name>
<protein>
    <recommendedName>
        <fullName evidence="6">Late embryogenesis abundant protein LEA-2 subgroup domain-containing protein</fullName>
    </recommendedName>
</protein>
<evidence type="ECO:0000256" key="3">
    <source>
        <dbReference type="ARBA" id="ARBA00022989"/>
    </source>
</evidence>
<gene>
    <name evidence="7" type="ORF">Nepgr_002284</name>
</gene>
<dbReference type="EMBL" id="BSYO01000002">
    <property type="protein sequence ID" value="GMH00445.1"/>
    <property type="molecule type" value="Genomic_DNA"/>
</dbReference>
<dbReference type="InterPro" id="IPR004864">
    <property type="entry name" value="LEA_2"/>
</dbReference>
<evidence type="ECO:0000256" key="4">
    <source>
        <dbReference type="ARBA" id="ARBA00023136"/>
    </source>
</evidence>
<evidence type="ECO:0000259" key="6">
    <source>
        <dbReference type="Pfam" id="PF03168"/>
    </source>
</evidence>
<evidence type="ECO:0000313" key="7">
    <source>
        <dbReference type="EMBL" id="GMH00445.1"/>
    </source>
</evidence>
<organism evidence="7 8">
    <name type="scientific">Nepenthes gracilis</name>
    <name type="common">Slender pitcher plant</name>
    <dbReference type="NCBI Taxonomy" id="150966"/>
    <lineage>
        <taxon>Eukaryota</taxon>
        <taxon>Viridiplantae</taxon>
        <taxon>Streptophyta</taxon>
        <taxon>Embryophyta</taxon>
        <taxon>Tracheophyta</taxon>
        <taxon>Spermatophyta</taxon>
        <taxon>Magnoliopsida</taxon>
        <taxon>eudicotyledons</taxon>
        <taxon>Gunneridae</taxon>
        <taxon>Pentapetalae</taxon>
        <taxon>Caryophyllales</taxon>
        <taxon>Nepenthaceae</taxon>
        <taxon>Nepenthes</taxon>
    </lineage>
</organism>
<dbReference type="AlphaFoldDB" id="A0AAD3P7M5"/>
<dbReference type="Proteomes" id="UP001279734">
    <property type="component" value="Unassembled WGS sequence"/>
</dbReference>